<evidence type="ECO:0000313" key="6">
    <source>
        <dbReference type="EMBL" id="CAL4796575.1"/>
    </source>
</evidence>
<name>A0A9P1DFR6_9DINO</name>
<evidence type="ECO:0000313" key="7">
    <source>
        <dbReference type="Proteomes" id="UP001152797"/>
    </source>
</evidence>
<reference evidence="6 7" key="2">
    <citation type="submission" date="2024-05" db="EMBL/GenBank/DDBJ databases">
        <authorList>
            <person name="Chen Y."/>
            <person name="Shah S."/>
            <person name="Dougan E. K."/>
            <person name="Thang M."/>
            <person name="Chan C."/>
        </authorList>
    </citation>
    <scope>NUCLEOTIDE SEQUENCE [LARGE SCALE GENOMIC DNA]</scope>
</reference>
<dbReference type="InterPro" id="IPR020094">
    <property type="entry name" value="TruA/RsuA/RluB/E/F_N"/>
</dbReference>
<dbReference type="GO" id="GO:0006364">
    <property type="term" value="P:rRNA processing"/>
    <property type="evidence" value="ECO:0007669"/>
    <property type="project" value="UniProtKB-ARBA"/>
</dbReference>
<dbReference type="AlphaFoldDB" id="A0A9P1DFR6"/>
<evidence type="ECO:0000259" key="4">
    <source>
        <dbReference type="Pfam" id="PF00849"/>
    </source>
</evidence>
<sequence>AKSWKSSDLPVACRGAPASLRSGLASGVGSGNGNWLLGAFRWQSRDKLERFLSKAGVVSRREAGRQVRSGIIFPPCDFGFSTNWHKNLLCSWTTNGAAGRRRRSKNHSACAETEEVDAADDHADRDGGIVEAIIRDPWHPTEPSDDVHLEGYGLVTMPDWEAQRPRVVLFNKPPGVVTSLRSSKRQSSDLHLKALQDVLPEPFLGDLSRVPALRPVGRLDAQSVGLLLLTDSSQLVNRLTGPESCEKEYLLRVTPRPNGWQLKQLAEGVQIADGKGLTNPCMVSLVQADDGRGVVRFVIHEGRNRQLRQMCRVVGLEVEWLMRTRVGPLKLGSLQLGSAREATHDEVAHPLVRLSRKKILDEATDVRNAAKQIRSKK</sequence>
<feature type="non-terminal residue" evidence="5">
    <location>
        <position position="1"/>
    </location>
</feature>
<dbReference type="EMBL" id="CAMXCT010004480">
    <property type="protein sequence ID" value="CAI4009263.1"/>
    <property type="molecule type" value="Genomic_DNA"/>
</dbReference>
<dbReference type="SUPFAM" id="SSF55120">
    <property type="entry name" value="Pseudouridine synthase"/>
    <property type="match status" value="1"/>
</dbReference>
<dbReference type="GO" id="GO:0001522">
    <property type="term" value="P:pseudouridine synthesis"/>
    <property type="evidence" value="ECO:0007669"/>
    <property type="project" value="InterPro"/>
</dbReference>
<dbReference type="Proteomes" id="UP001152797">
    <property type="component" value="Unassembled WGS sequence"/>
</dbReference>
<proteinExistence type="inferred from homology"/>
<dbReference type="InterPro" id="IPR018496">
    <property type="entry name" value="PsdUridine_synth_RsuA/RluB_CS"/>
</dbReference>
<dbReference type="PROSITE" id="PS01149">
    <property type="entry name" value="PSI_RSU"/>
    <property type="match status" value="1"/>
</dbReference>
<dbReference type="GO" id="GO:0009982">
    <property type="term" value="F:pseudouridine synthase activity"/>
    <property type="evidence" value="ECO:0007669"/>
    <property type="project" value="InterPro"/>
</dbReference>
<organism evidence="5">
    <name type="scientific">Cladocopium goreaui</name>
    <dbReference type="NCBI Taxonomy" id="2562237"/>
    <lineage>
        <taxon>Eukaryota</taxon>
        <taxon>Sar</taxon>
        <taxon>Alveolata</taxon>
        <taxon>Dinophyceae</taxon>
        <taxon>Suessiales</taxon>
        <taxon>Symbiodiniaceae</taxon>
        <taxon>Cladocopium</taxon>
    </lineage>
</organism>
<comment type="similarity">
    <text evidence="1">Belongs to the pseudouridine synthase RsuA family.</text>
</comment>
<dbReference type="OrthoDB" id="440619at2759"/>
<dbReference type="Gene3D" id="3.30.70.1560">
    <property type="entry name" value="Alpha-L RNA-binding motif"/>
    <property type="match status" value="1"/>
</dbReference>
<dbReference type="PANTHER" id="PTHR47683:SF2">
    <property type="entry name" value="RNA-BINDING S4 DOMAIN-CONTAINING PROTEIN"/>
    <property type="match status" value="1"/>
</dbReference>
<dbReference type="InterPro" id="IPR042092">
    <property type="entry name" value="PsdUridine_s_RsuA/RluB/E/F_cat"/>
</dbReference>
<gene>
    <name evidence="5" type="ORF">C1SCF055_LOCUS34634</name>
</gene>
<evidence type="ECO:0000313" key="5">
    <source>
        <dbReference type="EMBL" id="CAI4009263.1"/>
    </source>
</evidence>
<feature type="non-terminal residue" evidence="5">
    <location>
        <position position="377"/>
    </location>
</feature>
<comment type="caution">
    <text evidence="5">The sequence shown here is derived from an EMBL/GenBank/DDBJ whole genome shotgun (WGS) entry which is preliminary data.</text>
</comment>
<keyword evidence="2 6" id="KW-0413">Isomerase</keyword>
<keyword evidence="7" id="KW-1185">Reference proteome</keyword>
<protein>
    <submittedName>
        <fullName evidence="6">Ribosomal large subunit pseudouridine synthase E (rRNA pseudouridylate synthase E) (rRNA-uridine isomerase E)</fullName>
    </submittedName>
</protein>
<accession>A0A9P1DFR6</accession>
<evidence type="ECO:0000256" key="3">
    <source>
        <dbReference type="SAM" id="MobiDB-lite"/>
    </source>
</evidence>
<dbReference type="GO" id="GO:0003723">
    <property type="term" value="F:RNA binding"/>
    <property type="evidence" value="ECO:0007669"/>
    <property type="project" value="InterPro"/>
</dbReference>
<dbReference type="PANTHER" id="PTHR47683">
    <property type="entry name" value="PSEUDOURIDINE SYNTHASE FAMILY PROTEIN-RELATED"/>
    <property type="match status" value="1"/>
</dbReference>
<dbReference type="InterPro" id="IPR006145">
    <property type="entry name" value="PsdUridine_synth_RsuA/RluA"/>
</dbReference>
<dbReference type="EMBL" id="CAMXCT030004480">
    <property type="protein sequence ID" value="CAL4796575.1"/>
    <property type="molecule type" value="Genomic_DNA"/>
</dbReference>
<dbReference type="EMBL" id="CAMXCT020004480">
    <property type="protein sequence ID" value="CAL1162638.1"/>
    <property type="molecule type" value="Genomic_DNA"/>
</dbReference>
<dbReference type="Pfam" id="PF00849">
    <property type="entry name" value="PseudoU_synth_2"/>
    <property type="match status" value="1"/>
</dbReference>
<reference evidence="5" key="1">
    <citation type="submission" date="2022-10" db="EMBL/GenBank/DDBJ databases">
        <authorList>
            <person name="Chen Y."/>
            <person name="Dougan E. K."/>
            <person name="Chan C."/>
            <person name="Rhodes N."/>
            <person name="Thang M."/>
        </authorList>
    </citation>
    <scope>NUCLEOTIDE SEQUENCE</scope>
</reference>
<dbReference type="Gene3D" id="3.30.70.580">
    <property type="entry name" value="Pseudouridine synthase I, catalytic domain, N-terminal subdomain"/>
    <property type="match status" value="1"/>
</dbReference>
<dbReference type="InterPro" id="IPR050343">
    <property type="entry name" value="RsuA_PseudoU_synthase"/>
</dbReference>
<evidence type="ECO:0000256" key="1">
    <source>
        <dbReference type="ARBA" id="ARBA00008348"/>
    </source>
</evidence>
<dbReference type="InterPro" id="IPR020103">
    <property type="entry name" value="PsdUridine_synth_cat_dom_sf"/>
</dbReference>
<feature type="domain" description="Pseudouridine synthase RsuA/RluA-like" evidence="4">
    <location>
        <begin position="167"/>
        <end position="311"/>
    </location>
</feature>
<feature type="region of interest" description="Disordered" evidence="3">
    <location>
        <begin position="101"/>
        <end position="121"/>
    </location>
</feature>
<evidence type="ECO:0000256" key="2">
    <source>
        <dbReference type="ARBA" id="ARBA00023235"/>
    </source>
</evidence>